<keyword evidence="1" id="KW-0812">Transmembrane</keyword>
<dbReference type="EMBL" id="JACJTQ010000015">
    <property type="protein sequence ID" value="MBD2692444.1"/>
    <property type="molecule type" value="Genomic_DNA"/>
</dbReference>
<evidence type="ECO:0000256" key="1">
    <source>
        <dbReference type="SAM" id="Phobius"/>
    </source>
</evidence>
<feature type="transmembrane region" description="Helical" evidence="1">
    <location>
        <begin position="159"/>
        <end position="179"/>
    </location>
</feature>
<keyword evidence="3" id="KW-1185">Reference proteome</keyword>
<dbReference type="Pfam" id="PF14329">
    <property type="entry name" value="DUF4386"/>
    <property type="match status" value="1"/>
</dbReference>
<keyword evidence="1" id="KW-1133">Transmembrane helix</keyword>
<feature type="transmembrane region" description="Helical" evidence="1">
    <location>
        <begin position="60"/>
        <end position="87"/>
    </location>
</feature>
<proteinExistence type="predicted"/>
<dbReference type="RefSeq" id="WP_190906834.1">
    <property type="nucleotide sequence ID" value="NZ_JACJTQ010000015.1"/>
</dbReference>
<dbReference type="InterPro" id="IPR025495">
    <property type="entry name" value="DUF4386"/>
</dbReference>
<accession>A0ABR8J3K7</accession>
<organism evidence="2 3">
    <name type="scientific">Anabaena catenula FACHB-362</name>
    <dbReference type="NCBI Taxonomy" id="2692877"/>
    <lineage>
        <taxon>Bacteria</taxon>
        <taxon>Bacillati</taxon>
        <taxon>Cyanobacteriota</taxon>
        <taxon>Cyanophyceae</taxon>
        <taxon>Nostocales</taxon>
        <taxon>Nostocaceae</taxon>
        <taxon>Anabaena</taxon>
    </lineage>
</organism>
<protein>
    <submittedName>
        <fullName evidence="2">DUF4386 family protein</fullName>
    </submittedName>
</protein>
<reference evidence="2 3" key="1">
    <citation type="journal article" date="2020" name="ISME J.">
        <title>Comparative genomics reveals insights into cyanobacterial evolution and habitat adaptation.</title>
        <authorList>
            <person name="Chen M.Y."/>
            <person name="Teng W.K."/>
            <person name="Zhao L."/>
            <person name="Hu C.X."/>
            <person name="Zhou Y.K."/>
            <person name="Han B.P."/>
            <person name="Song L.R."/>
            <person name="Shu W.S."/>
        </authorList>
    </citation>
    <scope>NUCLEOTIDE SEQUENCE [LARGE SCALE GENOMIC DNA]</scope>
    <source>
        <strain evidence="2 3">FACHB-362</strain>
    </source>
</reference>
<sequence length="240" mass="26101">MSEQHFLSKKSLHGITGWVLIFESLLLFVPLIILGSAINWPQSLGNSADVMLPLLVQKAAAVRLGYLVYLAYSIIFWVVALLTVLVLSSGESDLIWLHVAAGFGLASTIARCLGIIRWLVAMPALATLYTNVTTSNPTRESIAVVYHFLNDYAGSVGEVLGVSLFAALWLGIVSLTILQTRVLPRWLGFFGLLSATLLAIQLAELFGVDLGAFITVSVSVLQLWFLAMGIVLLRYSSFKS</sequence>
<gene>
    <name evidence="2" type="ORF">H6G68_11875</name>
</gene>
<comment type="caution">
    <text evidence="2">The sequence shown here is derived from an EMBL/GenBank/DDBJ whole genome shotgun (WGS) entry which is preliminary data.</text>
</comment>
<evidence type="ECO:0000313" key="2">
    <source>
        <dbReference type="EMBL" id="MBD2692444.1"/>
    </source>
</evidence>
<feature type="transmembrane region" description="Helical" evidence="1">
    <location>
        <begin position="12"/>
        <end position="40"/>
    </location>
</feature>
<feature type="transmembrane region" description="Helical" evidence="1">
    <location>
        <begin position="94"/>
        <end position="120"/>
    </location>
</feature>
<feature type="transmembrane region" description="Helical" evidence="1">
    <location>
        <begin position="186"/>
        <end position="206"/>
    </location>
</feature>
<feature type="transmembrane region" description="Helical" evidence="1">
    <location>
        <begin position="212"/>
        <end position="233"/>
    </location>
</feature>
<keyword evidence="1" id="KW-0472">Membrane</keyword>
<name>A0ABR8J3K7_9NOST</name>
<dbReference type="Proteomes" id="UP000660381">
    <property type="component" value="Unassembled WGS sequence"/>
</dbReference>
<evidence type="ECO:0000313" key="3">
    <source>
        <dbReference type="Proteomes" id="UP000660381"/>
    </source>
</evidence>